<dbReference type="NCBIfam" id="NF045716">
    <property type="entry name" value="sulf_resp_HmcE"/>
    <property type="match status" value="1"/>
</dbReference>
<comment type="subcellular location">
    <subcellularLocation>
        <location evidence="1">Cell membrane</location>
        <topology evidence="1">Multi-pass membrane protein</topology>
    </subcellularLocation>
</comment>
<reference evidence="9 10" key="1">
    <citation type="submission" date="2016-10" db="EMBL/GenBank/DDBJ databases">
        <authorList>
            <person name="de Groot N.N."/>
        </authorList>
    </citation>
    <scope>NUCLEOTIDE SEQUENCE [LARGE SCALE GENOMIC DNA]</scope>
    <source>
        <strain evidence="9 10">ASO4-2</strain>
    </source>
</reference>
<keyword evidence="2" id="KW-1003">Cell membrane</keyword>
<sequence>MYNFLTGPMVWITFLIVVVGLTYHVVTYIRGLDWRLDRVGYRPNMKFGLKGAARSIFFWILPWGSHGWRAKPLFTLLFFAFHIGLVFTPIFLEAHNIMLKDSWGIRLPAFSSGVADALSWIVVVGGIFLILRRIAYPEVRILTSMYDYVLIIIAVAPFLTGLIARYNVGDYHFWLLVHIITGHIFLLSLVFTRLNHAILFFMTRAQLGMDYGIKRGGMKGSQMSW</sequence>
<evidence type="ECO:0000256" key="4">
    <source>
        <dbReference type="ARBA" id="ARBA00022989"/>
    </source>
</evidence>
<dbReference type="OrthoDB" id="5450521at2"/>
<name>A0A1G6CXE7_9BACT</name>
<proteinExistence type="predicted"/>
<feature type="transmembrane region" description="Helical" evidence="7">
    <location>
        <begin position="172"/>
        <end position="194"/>
    </location>
</feature>
<evidence type="ECO:0000313" key="9">
    <source>
        <dbReference type="EMBL" id="SDB37480.1"/>
    </source>
</evidence>
<dbReference type="SUPFAM" id="SSF103501">
    <property type="entry name" value="Respiratory nitrate reductase 1 gamma chain"/>
    <property type="match status" value="1"/>
</dbReference>
<dbReference type="Proteomes" id="UP000198771">
    <property type="component" value="Unassembled WGS sequence"/>
</dbReference>
<keyword evidence="3 7" id="KW-0812">Transmembrane</keyword>
<gene>
    <name evidence="9" type="ORF">SAMN05660653_01797</name>
</gene>
<dbReference type="InterPro" id="IPR054903">
    <property type="entry name" value="sulf_resp_HmcE"/>
</dbReference>
<evidence type="ECO:0000256" key="6">
    <source>
        <dbReference type="ARBA" id="ARBA00023136"/>
    </source>
</evidence>
<dbReference type="InterPro" id="IPR036197">
    <property type="entry name" value="NarG-like_sf"/>
</dbReference>
<dbReference type="RefSeq" id="WP_092120266.1">
    <property type="nucleotide sequence ID" value="NZ_FMXO01000009.1"/>
</dbReference>
<keyword evidence="4 7" id="KW-1133">Transmembrane helix</keyword>
<protein>
    <submittedName>
        <fullName evidence="9">Nitrate reductase gamma subunit</fullName>
    </submittedName>
</protein>
<dbReference type="AlphaFoldDB" id="A0A1G6CXE7"/>
<evidence type="ECO:0000256" key="2">
    <source>
        <dbReference type="ARBA" id="ARBA00022475"/>
    </source>
</evidence>
<feature type="transmembrane region" description="Helical" evidence="7">
    <location>
        <begin position="6"/>
        <end position="26"/>
    </location>
</feature>
<dbReference type="GO" id="GO:0005886">
    <property type="term" value="C:plasma membrane"/>
    <property type="evidence" value="ECO:0007669"/>
    <property type="project" value="UniProtKB-SubCell"/>
</dbReference>
<evidence type="ECO:0000259" key="8">
    <source>
        <dbReference type="Pfam" id="PF02665"/>
    </source>
</evidence>
<accession>A0A1G6CXE7</accession>
<evidence type="ECO:0000256" key="3">
    <source>
        <dbReference type="ARBA" id="ARBA00022692"/>
    </source>
</evidence>
<feature type="transmembrane region" description="Helical" evidence="7">
    <location>
        <begin position="148"/>
        <end position="166"/>
    </location>
</feature>
<dbReference type="EMBL" id="FMXO01000009">
    <property type="protein sequence ID" value="SDB37480.1"/>
    <property type="molecule type" value="Genomic_DNA"/>
</dbReference>
<dbReference type="GO" id="GO:0016491">
    <property type="term" value="F:oxidoreductase activity"/>
    <property type="evidence" value="ECO:0007669"/>
    <property type="project" value="UniProtKB-KW"/>
</dbReference>
<organism evidence="9 10">
    <name type="scientific">Desulfonatronum thiosulfatophilum</name>
    <dbReference type="NCBI Taxonomy" id="617002"/>
    <lineage>
        <taxon>Bacteria</taxon>
        <taxon>Pseudomonadati</taxon>
        <taxon>Thermodesulfobacteriota</taxon>
        <taxon>Desulfovibrionia</taxon>
        <taxon>Desulfovibrionales</taxon>
        <taxon>Desulfonatronaceae</taxon>
        <taxon>Desulfonatronum</taxon>
    </lineage>
</organism>
<evidence type="ECO:0000313" key="10">
    <source>
        <dbReference type="Proteomes" id="UP000198771"/>
    </source>
</evidence>
<dbReference type="InterPro" id="IPR023234">
    <property type="entry name" value="NarG-like_domain"/>
</dbReference>
<feature type="transmembrane region" description="Helical" evidence="7">
    <location>
        <begin position="117"/>
        <end position="136"/>
    </location>
</feature>
<keyword evidence="5" id="KW-0560">Oxidoreductase</keyword>
<dbReference type="Pfam" id="PF02665">
    <property type="entry name" value="Nitrate_red_gam"/>
    <property type="match status" value="1"/>
</dbReference>
<feature type="domain" description="NarG-like" evidence="8">
    <location>
        <begin position="77"/>
        <end position="166"/>
    </location>
</feature>
<evidence type="ECO:0000256" key="5">
    <source>
        <dbReference type="ARBA" id="ARBA00023002"/>
    </source>
</evidence>
<dbReference type="Gene3D" id="1.20.950.20">
    <property type="entry name" value="Transmembrane di-heme cytochromes, Chain C"/>
    <property type="match status" value="1"/>
</dbReference>
<feature type="transmembrane region" description="Helical" evidence="7">
    <location>
        <begin position="73"/>
        <end position="92"/>
    </location>
</feature>
<keyword evidence="10" id="KW-1185">Reference proteome</keyword>
<dbReference type="STRING" id="617002.SAMN05660653_01797"/>
<evidence type="ECO:0000256" key="7">
    <source>
        <dbReference type="SAM" id="Phobius"/>
    </source>
</evidence>
<evidence type="ECO:0000256" key="1">
    <source>
        <dbReference type="ARBA" id="ARBA00004651"/>
    </source>
</evidence>
<keyword evidence="6 7" id="KW-0472">Membrane</keyword>